<dbReference type="RefSeq" id="WP_056702476.1">
    <property type="nucleotide sequence ID" value="NZ_BPWB01000001.1"/>
</dbReference>
<protein>
    <submittedName>
        <fullName evidence="1">Uncharacterized protein</fullName>
    </submittedName>
</protein>
<dbReference type="EMBL" id="CABWLH010000010">
    <property type="protein sequence ID" value="VXC03290.1"/>
    <property type="molecule type" value="Genomic_DNA"/>
</dbReference>
<dbReference type="Proteomes" id="UP000433089">
    <property type="component" value="Unassembled WGS sequence"/>
</dbReference>
<dbReference type="InterPro" id="IPR013783">
    <property type="entry name" value="Ig-like_fold"/>
</dbReference>
<dbReference type="AlphaFoldDB" id="A0A653VCU8"/>
<gene>
    <name evidence="1" type="ORF">BACI348_50090</name>
</gene>
<evidence type="ECO:0000313" key="2">
    <source>
        <dbReference type="Proteomes" id="UP000433089"/>
    </source>
</evidence>
<dbReference type="InterPro" id="IPR008964">
    <property type="entry name" value="Invasin/intimin_cell_adhesion"/>
</dbReference>
<organism evidence="1 2">
    <name type="scientific">Bacillus altitudinis</name>
    <dbReference type="NCBI Taxonomy" id="293387"/>
    <lineage>
        <taxon>Bacteria</taxon>
        <taxon>Bacillati</taxon>
        <taxon>Bacillota</taxon>
        <taxon>Bacilli</taxon>
        <taxon>Bacillales</taxon>
        <taxon>Bacillaceae</taxon>
        <taxon>Bacillus</taxon>
    </lineage>
</organism>
<proteinExistence type="predicted"/>
<evidence type="ECO:0000313" key="1">
    <source>
        <dbReference type="EMBL" id="VXC03290.1"/>
    </source>
</evidence>
<dbReference type="Gene3D" id="2.60.40.10">
    <property type="entry name" value="Immunoglobulins"/>
    <property type="match status" value="1"/>
</dbReference>
<accession>A0A653VCU8</accession>
<reference evidence="1 2" key="1">
    <citation type="submission" date="2019-10" db="EMBL/GenBank/DDBJ databases">
        <authorList>
            <person name="Karimi E."/>
        </authorList>
    </citation>
    <scope>NUCLEOTIDE SEQUENCE [LARGE SCALE GENOMIC DNA]</scope>
    <source>
        <strain evidence="1">Bacillus sp. 348</strain>
    </source>
</reference>
<name>A0A653VCU8_BACAB</name>
<sequence length="114" mass="12480">MARNCGCGRRVYKEGDFIVKTSCPEITLEIIQKEDLCFQVKGKVSCNTLPLQHVNVNLSSSSESILKPQISTTDKDGGFSSELNLLENSAKEVEVTATVISNKSPVKKSITINF</sequence>
<dbReference type="SUPFAM" id="SSF49373">
    <property type="entry name" value="Invasin/intimin cell-adhesion fragments"/>
    <property type="match status" value="1"/>
</dbReference>